<name>M7TX97_EUTLA</name>
<dbReference type="HOGENOM" id="CLU_058267_4_0_1"/>
<feature type="chain" id="PRO_5004086013" evidence="1">
    <location>
        <begin position="19"/>
        <end position="234"/>
    </location>
</feature>
<keyword evidence="3" id="KW-1185">Reference proteome</keyword>
<dbReference type="InterPro" id="IPR023346">
    <property type="entry name" value="Lysozyme-like_dom_sf"/>
</dbReference>
<dbReference type="eggNOG" id="ENOG502QTS6">
    <property type="taxonomic scope" value="Eukaryota"/>
</dbReference>
<dbReference type="Gene3D" id="1.10.530.10">
    <property type="match status" value="1"/>
</dbReference>
<protein>
    <submittedName>
        <fullName evidence="2">Putative glycoside hydrolase protein</fullName>
    </submittedName>
</protein>
<accession>M7TX97</accession>
<dbReference type="Proteomes" id="UP000012174">
    <property type="component" value="Unassembled WGS sequence"/>
</dbReference>
<proteinExistence type="predicted"/>
<dbReference type="AlphaFoldDB" id="M7TX97"/>
<dbReference type="KEGG" id="ela:UCREL1_1664"/>
<dbReference type="SUPFAM" id="SSF53955">
    <property type="entry name" value="Lysozyme-like"/>
    <property type="match status" value="1"/>
</dbReference>
<reference evidence="3" key="1">
    <citation type="journal article" date="2013" name="Genome Announc.">
        <title>Draft genome sequence of the grapevine dieback fungus Eutypa lata UCR-EL1.</title>
        <authorList>
            <person name="Blanco-Ulate B."/>
            <person name="Rolshausen P.E."/>
            <person name="Cantu D."/>
        </authorList>
    </citation>
    <scope>NUCLEOTIDE SEQUENCE [LARGE SCALE GENOMIC DNA]</scope>
    <source>
        <strain evidence="3">UCR-EL1</strain>
    </source>
</reference>
<dbReference type="OMA" id="MLRCYNS"/>
<organism evidence="2 3">
    <name type="scientific">Eutypa lata (strain UCR-EL1)</name>
    <name type="common">Grapevine dieback disease fungus</name>
    <name type="synonym">Eutypa armeniacae</name>
    <dbReference type="NCBI Taxonomy" id="1287681"/>
    <lineage>
        <taxon>Eukaryota</taxon>
        <taxon>Fungi</taxon>
        <taxon>Dikarya</taxon>
        <taxon>Ascomycota</taxon>
        <taxon>Pezizomycotina</taxon>
        <taxon>Sordariomycetes</taxon>
        <taxon>Xylariomycetidae</taxon>
        <taxon>Xylariales</taxon>
        <taxon>Diatrypaceae</taxon>
        <taxon>Eutypa</taxon>
    </lineage>
</organism>
<keyword evidence="1" id="KW-0732">Signal</keyword>
<evidence type="ECO:0000256" key="1">
    <source>
        <dbReference type="SAM" id="SignalP"/>
    </source>
</evidence>
<evidence type="ECO:0000313" key="3">
    <source>
        <dbReference type="Proteomes" id="UP000012174"/>
    </source>
</evidence>
<dbReference type="GO" id="GO:0016787">
    <property type="term" value="F:hydrolase activity"/>
    <property type="evidence" value="ECO:0007669"/>
    <property type="project" value="UniProtKB-KW"/>
</dbReference>
<keyword evidence="2" id="KW-0378">Hydrolase</keyword>
<gene>
    <name evidence="2" type="ORF">UCREL1_1664</name>
</gene>
<sequence>MYGKLAIAITTLAAVASAAPAKASKRAVSDSYTLYQGDGSVGSGWPSQDSWGSYDELWATNSAVMKNSCGWNGWGADDSDAEIADINTAIQQVSGQTGIDQRFILAIVMQESKGCVRAPTTNNGVVNPGLMQSHNGSGSCDGVNPCPAATILQMITDGTAGTASGDGLQQTFAATSGVLGNTDAQAVYAAARMYNSGSVNYGNLNDGITSTACYSVDVANRLTGWALAATGCNL</sequence>
<dbReference type="OrthoDB" id="1193027at2759"/>
<evidence type="ECO:0000313" key="2">
    <source>
        <dbReference type="EMBL" id="EMR71290.1"/>
    </source>
</evidence>
<feature type="signal peptide" evidence="1">
    <location>
        <begin position="1"/>
        <end position="18"/>
    </location>
</feature>
<dbReference type="EMBL" id="KB705657">
    <property type="protein sequence ID" value="EMR71290.1"/>
    <property type="molecule type" value="Genomic_DNA"/>
</dbReference>